<dbReference type="GO" id="GO:0005525">
    <property type="term" value="F:GTP binding"/>
    <property type="evidence" value="ECO:0007669"/>
    <property type="project" value="InterPro"/>
</dbReference>
<dbReference type="OrthoDB" id="5841594at2759"/>
<keyword evidence="2" id="KW-0418">Kinase</keyword>
<dbReference type="InterPro" id="IPR013035">
    <property type="entry name" value="PEP_carboxykinase_C"/>
</dbReference>
<organism evidence="2 3">
    <name type="scientific">Brachionus plicatilis</name>
    <name type="common">Marine rotifer</name>
    <name type="synonym">Brachionus muelleri</name>
    <dbReference type="NCBI Taxonomy" id="10195"/>
    <lineage>
        <taxon>Eukaryota</taxon>
        <taxon>Metazoa</taxon>
        <taxon>Spiralia</taxon>
        <taxon>Gnathifera</taxon>
        <taxon>Rotifera</taxon>
        <taxon>Eurotatoria</taxon>
        <taxon>Monogononta</taxon>
        <taxon>Pseudotrocha</taxon>
        <taxon>Ploima</taxon>
        <taxon>Brachionidae</taxon>
        <taxon>Brachionus</taxon>
    </lineage>
</organism>
<dbReference type="GO" id="GO:0005829">
    <property type="term" value="C:cytosol"/>
    <property type="evidence" value="ECO:0007669"/>
    <property type="project" value="TreeGrafter"/>
</dbReference>
<dbReference type="AlphaFoldDB" id="A0A3M7S5G6"/>
<dbReference type="GO" id="GO:0006107">
    <property type="term" value="P:oxaloacetate metabolic process"/>
    <property type="evidence" value="ECO:0007669"/>
    <property type="project" value="TreeGrafter"/>
</dbReference>
<dbReference type="InterPro" id="IPR035077">
    <property type="entry name" value="PEP_carboxykinase_GTP_C"/>
</dbReference>
<evidence type="ECO:0000313" key="3">
    <source>
        <dbReference type="Proteomes" id="UP000276133"/>
    </source>
</evidence>
<dbReference type="STRING" id="10195.A0A3M7S5G6"/>
<evidence type="ECO:0000259" key="1">
    <source>
        <dbReference type="Pfam" id="PF00821"/>
    </source>
</evidence>
<sequence>FKRTDGDDSIAQKTPIGILPKLDGFDLQGLDITNEEIRELFSLDKDFLLNEAEEIREFFNEYVGDSTPNEIINQIDRLVMRIRNYFK</sequence>
<feature type="non-terminal residue" evidence="2">
    <location>
        <position position="1"/>
    </location>
</feature>
<keyword evidence="3" id="KW-1185">Reference proteome</keyword>
<feature type="domain" description="Phosphoenolpyruvate carboxykinase C-terminal P-loop" evidence="1">
    <location>
        <begin position="2"/>
        <end position="78"/>
    </location>
</feature>
<dbReference type="GO" id="GO:0046327">
    <property type="term" value="P:glycerol biosynthetic process from pyruvate"/>
    <property type="evidence" value="ECO:0007669"/>
    <property type="project" value="TreeGrafter"/>
</dbReference>
<comment type="caution">
    <text evidence="2">The sequence shown here is derived from an EMBL/GenBank/DDBJ whole genome shotgun (WGS) entry which is preliminary data.</text>
</comment>
<dbReference type="GO" id="GO:0042594">
    <property type="term" value="P:response to starvation"/>
    <property type="evidence" value="ECO:0007669"/>
    <property type="project" value="TreeGrafter"/>
</dbReference>
<dbReference type="SUPFAM" id="SSF53795">
    <property type="entry name" value="PEP carboxykinase-like"/>
    <property type="match status" value="1"/>
</dbReference>
<dbReference type="GO" id="GO:0033993">
    <property type="term" value="P:response to lipid"/>
    <property type="evidence" value="ECO:0007669"/>
    <property type="project" value="TreeGrafter"/>
</dbReference>
<name>A0A3M7S5G6_BRAPC</name>
<dbReference type="GO" id="GO:0006094">
    <property type="term" value="P:gluconeogenesis"/>
    <property type="evidence" value="ECO:0007669"/>
    <property type="project" value="InterPro"/>
</dbReference>
<dbReference type="GO" id="GO:0019543">
    <property type="term" value="P:propionate catabolic process"/>
    <property type="evidence" value="ECO:0007669"/>
    <property type="project" value="TreeGrafter"/>
</dbReference>
<dbReference type="GO" id="GO:0071333">
    <property type="term" value="P:cellular response to glucose stimulus"/>
    <property type="evidence" value="ECO:0007669"/>
    <property type="project" value="TreeGrafter"/>
</dbReference>
<gene>
    <name evidence="2" type="ORF">BpHYR1_004715</name>
</gene>
<evidence type="ECO:0000313" key="2">
    <source>
        <dbReference type="EMBL" id="RNA31056.1"/>
    </source>
</evidence>
<reference evidence="2 3" key="1">
    <citation type="journal article" date="2018" name="Sci. Rep.">
        <title>Genomic signatures of local adaptation to the degree of environmental predictability in rotifers.</title>
        <authorList>
            <person name="Franch-Gras L."/>
            <person name="Hahn C."/>
            <person name="Garcia-Roger E.M."/>
            <person name="Carmona M.J."/>
            <person name="Serra M."/>
            <person name="Gomez A."/>
        </authorList>
    </citation>
    <scope>NUCLEOTIDE SEQUENCE [LARGE SCALE GENOMIC DNA]</scope>
    <source>
        <strain evidence="2">HYR1</strain>
    </source>
</reference>
<protein>
    <submittedName>
        <fullName evidence="2">Phosphoenolpyruvate carboxykinase</fullName>
    </submittedName>
</protein>
<accession>A0A3M7S5G6</accession>
<dbReference type="PANTHER" id="PTHR11561">
    <property type="entry name" value="PHOSPHOENOLPYRUVATE CARBOXYKINASE"/>
    <property type="match status" value="1"/>
</dbReference>
<keyword evidence="2" id="KW-0670">Pyruvate</keyword>
<dbReference type="GO" id="GO:0030145">
    <property type="term" value="F:manganese ion binding"/>
    <property type="evidence" value="ECO:0007669"/>
    <property type="project" value="TreeGrafter"/>
</dbReference>
<dbReference type="InterPro" id="IPR008209">
    <property type="entry name" value="PEP_carboxykinase_GTP"/>
</dbReference>
<dbReference type="EMBL" id="REGN01001999">
    <property type="protein sequence ID" value="RNA31056.1"/>
    <property type="molecule type" value="Genomic_DNA"/>
</dbReference>
<dbReference type="GO" id="GO:0004613">
    <property type="term" value="F:phosphoenolpyruvate carboxykinase (GTP) activity"/>
    <property type="evidence" value="ECO:0007669"/>
    <property type="project" value="TreeGrafter"/>
</dbReference>
<dbReference type="Gene3D" id="3.90.228.20">
    <property type="match status" value="1"/>
</dbReference>
<dbReference type="PANTHER" id="PTHR11561:SF0">
    <property type="entry name" value="PHOSPHOENOLPYRUVATE CARBOXYKINASE [GTP]-RELATED"/>
    <property type="match status" value="1"/>
</dbReference>
<keyword evidence="2" id="KW-0808">Transferase</keyword>
<proteinExistence type="predicted"/>
<dbReference type="GO" id="GO:0016301">
    <property type="term" value="F:kinase activity"/>
    <property type="evidence" value="ECO:0007669"/>
    <property type="project" value="UniProtKB-KW"/>
</dbReference>
<dbReference type="Pfam" id="PF00821">
    <property type="entry name" value="PEPCK_GTP"/>
    <property type="match status" value="1"/>
</dbReference>
<dbReference type="Proteomes" id="UP000276133">
    <property type="component" value="Unassembled WGS sequence"/>
</dbReference>